<keyword evidence="3" id="KW-1185">Reference proteome</keyword>
<evidence type="ECO:0000313" key="3">
    <source>
        <dbReference type="Proteomes" id="UP000319383"/>
    </source>
</evidence>
<proteinExistence type="predicted"/>
<keyword evidence="1" id="KW-0472">Membrane</keyword>
<dbReference type="Proteomes" id="UP000319383">
    <property type="component" value="Chromosome"/>
</dbReference>
<keyword evidence="1" id="KW-0812">Transmembrane</keyword>
<keyword evidence="1" id="KW-1133">Transmembrane helix</keyword>
<reference evidence="2 3" key="1">
    <citation type="submission" date="2019-02" db="EMBL/GenBank/DDBJ databases">
        <title>Deep-cultivation of Planctomycetes and their phenomic and genomic characterization uncovers novel biology.</title>
        <authorList>
            <person name="Wiegand S."/>
            <person name="Jogler M."/>
            <person name="Boedeker C."/>
            <person name="Pinto D."/>
            <person name="Vollmers J."/>
            <person name="Rivas-Marin E."/>
            <person name="Kohn T."/>
            <person name="Peeters S.H."/>
            <person name="Heuer A."/>
            <person name="Rast P."/>
            <person name="Oberbeckmann S."/>
            <person name="Bunk B."/>
            <person name="Jeske O."/>
            <person name="Meyerdierks A."/>
            <person name="Storesund J.E."/>
            <person name="Kallscheuer N."/>
            <person name="Luecker S."/>
            <person name="Lage O.M."/>
            <person name="Pohl T."/>
            <person name="Merkel B.J."/>
            <person name="Hornburger P."/>
            <person name="Mueller R.-W."/>
            <person name="Bruemmer F."/>
            <person name="Labrenz M."/>
            <person name="Spormann A.M."/>
            <person name="Op den Camp H."/>
            <person name="Overmann J."/>
            <person name="Amann R."/>
            <person name="Jetten M.S.M."/>
            <person name="Mascher T."/>
            <person name="Medema M.H."/>
            <person name="Devos D.P."/>
            <person name="Kaster A.-K."/>
            <person name="Ovreas L."/>
            <person name="Rohde M."/>
            <person name="Galperin M.Y."/>
            <person name="Jogler C."/>
        </authorList>
    </citation>
    <scope>NUCLEOTIDE SEQUENCE [LARGE SCALE GENOMIC DNA]</scope>
    <source>
        <strain evidence="2 3">Mal52</strain>
    </source>
</reference>
<accession>A0A517ZQ28</accession>
<dbReference type="KEGG" id="sdyn:Mal52_30310"/>
<organism evidence="2 3">
    <name type="scientific">Symmachiella dynata</name>
    <dbReference type="NCBI Taxonomy" id="2527995"/>
    <lineage>
        <taxon>Bacteria</taxon>
        <taxon>Pseudomonadati</taxon>
        <taxon>Planctomycetota</taxon>
        <taxon>Planctomycetia</taxon>
        <taxon>Planctomycetales</taxon>
        <taxon>Planctomycetaceae</taxon>
        <taxon>Symmachiella</taxon>
    </lineage>
</organism>
<evidence type="ECO:0000256" key="1">
    <source>
        <dbReference type="SAM" id="Phobius"/>
    </source>
</evidence>
<evidence type="ECO:0000313" key="2">
    <source>
        <dbReference type="EMBL" id="QDU44547.1"/>
    </source>
</evidence>
<sequence length="162" mass="17523">MVESPGKVRKVRSQTIVVALLVLCLSAIAVVFVVFGGLFRAKSPKADSGAAGVSRGPDAVIKIAWRLPGTMAWGKTLPIGELPEGSQSYSEDKKEMFKLSWKYIRTAPGAGTCKYVIKYWNGSEYITHKTVSVKDGTSAVLLDEPAIKVRVLHQGGDVETKK</sequence>
<name>A0A517ZQ28_9PLAN</name>
<dbReference type="AlphaFoldDB" id="A0A517ZQ28"/>
<dbReference type="EMBL" id="CP036276">
    <property type="protein sequence ID" value="QDU44547.1"/>
    <property type="molecule type" value="Genomic_DNA"/>
</dbReference>
<feature type="transmembrane region" description="Helical" evidence="1">
    <location>
        <begin position="16"/>
        <end position="39"/>
    </location>
</feature>
<dbReference type="RefSeq" id="WP_145376890.1">
    <property type="nucleotide sequence ID" value="NZ_CP036276.1"/>
</dbReference>
<protein>
    <submittedName>
        <fullName evidence="2">Uncharacterized protein</fullName>
    </submittedName>
</protein>
<gene>
    <name evidence="2" type="ORF">Mal52_30310</name>
</gene>